<dbReference type="EMBL" id="JAGGLB010000007">
    <property type="protein sequence ID" value="MBP1990987.1"/>
    <property type="molecule type" value="Genomic_DNA"/>
</dbReference>
<evidence type="ECO:0008006" key="3">
    <source>
        <dbReference type="Google" id="ProtNLM"/>
    </source>
</evidence>
<proteinExistence type="predicted"/>
<sequence length="216" mass="24649">MPGFTPSSKLKRNSQSLLEPMPTPALQKVSKSMVIESGLHFLKEAGTDQICRVCIRNGGSCCNGCRHLSNGFGCQLRNTSCTAWLCGFLKFVLYEMELLEGWNEFWEQVPGQDYREDFTPDFFTTHTSLSACDTRLVSEALAADLQELAEGHIAIGFILTLREKIDKNMDQLLVHRHDKEKISKIKRNIRLLSSPFYRFHKACAAYKQQQKQQLQQ</sequence>
<evidence type="ECO:0000313" key="2">
    <source>
        <dbReference type="Proteomes" id="UP001519287"/>
    </source>
</evidence>
<comment type="caution">
    <text evidence="1">The sequence shown here is derived from an EMBL/GenBank/DDBJ whole genome shotgun (WGS) entry which is preliminary data.</text>
</comment>
<dbReference type="Proteomes" id="UP001519287">
    <property type="component" value="Unassembled WGS sequence"/>
</dbReference>
<protein>
    <recommendedName>
        <fullName evidence="3">DNA mismatch repair protein</fullName>
    </recommendedName>
</protein>
<name>A0ABS4ITT1_9BACL</name>
<evidence type="ECO:0000313" key="1">
    <source>
        <dbReference type="EMBL" id="MBP1990987.1"/>
    </source>
</evidence>
<reference evidence="1 2" key="1">
    <citation type="submission" date="2021-03" db="EMBL/GenBank/DDBJ databases">
        <title>Genomic Encyclopedia of Type Strains, Phase IV (KMG-IV): sequencing the most valuable type-strain genomes for metagenomic binning, comparative biology and taxonomic classification.</title>
        <authorList>
            <person name="Goeker M."/>
        </authorList>
    </citation>
    <scope>NUCLEOTIDE SEQUENCE [LARGE SCALE GENOMIC DNA]</scope>
    <source>
        <strain evidence="1 2">DSM 26048</strain>
    </source>
</reference>
<accession>A0ABS4ITT1</accession>
<gene>
    <name evidence="1" type="ORF">J2Z66_002594</name>
</gene>
<keyword evidence="2" id="KW-1185">Reference proteome</keyword>
<organism evidence="1 2">
    <name type="scientific">Paenibacillus eucommiae</name>
    <dbReference type="NCBI Taxonomy" id="1355755"/>
    <lineage>
        <taxon>Bacteria</taxon>
        <taxon>Bacillati</taxon>
        <taxon>Bacillota</taxon>
        <taxon>Bacilli</taxon>
        <taxon>Bacillales</taxon>
        <taxon>Paenibacillaceae</taxon>
        <taxon>Paenibacillus</taxon>
    </lineage>
</organism>
<dbReference type="RefSeq" id="WP_209971741.1">
    <property type="nucleotide sequence ID" value="NZ_JAGGLB010000007.1"/>
</dbReference>